<dbReference type="PANTHER" id="PTHR46009">
    <property type="entry name" value="VACUOLAR PROTEIN SORTING-ASSOCIATED PROTEIN VTA1 HOMOLOG"/>
    <property type="match status" value="1"/>
</dbReference>
<feature type="region of interest" description="Disordered" evidence="3">
    <location>
        <begin position="153"/>
        <end position="173"/>
    </location>
</feature>
<dbReference type="Proteomes" id="UP001189429">
    <property type="component" value="Unassembled WGS sequence"/>
</dbReference>
<accession>A0ABN9PTM8</accession>
<organism evidence="4 5">
    <name type="scientific">Prorocentrum cordatum</name>
    <dbReference type="NCBI Taxonomy" id="2364126"/>
    <lineage>
        <taxon>Eukaryota</taxon>
        <taxon>Sar</taxon>
        <taxon>Alveolata</taxon>
        <taxon>Dinophyceae</taxon>
        <taxon>Prorocentrales</taxon>
        <taxon>Prorocentraceae</taxon>
        <taxon>Prorocentrum</taxon>
    </lineage>
</organism>
<comment type="subcellular location">
    <subcellularLocation>
        <location evidence="1">Endomembrane system</location>
    </subcellularLocation>
</comment>
<evidence type="ECO:0000313" key="5">
    <source>
        <dbReference type="Proteomes" id="UP001189429"/>
    </source>
</evidence>
<sequence>MPPCPGAPAAPEPAAAGGPPPGASEGMEEVLRWAQPFLQLAGELEPEEPVAAYFCRTHALEVLAELELAEGQKRRLDLSGGHGAVQRSALRAFQEAQDADGAGAGDAADRLLAAGCRLDVLAQFHDGVPPPAATARAQYARARAVHLRRCRREGASAGRPAPPAFAPLRGAEEAEERERAKLALARAEAEAQALAEERRRLELAQAQAQAQALADERRRLELAQAQAQAQA</sequence>
<dbReference type="EMBL" id="CAUYUJ010001036">
    <property type="protein sequence ID" value="CAK0793829.1"/>
    <property type="molecule type" value="Genomic_DNA"/>
</dbReference>
<feature type="non-terminal residue" evidence="4">
    <location>
        <position position="231"/>
    </location>
</feature>
<feature type="compositionally biased region" description="Pro residues" evidence="3">
    <location>
        <begin position="1"/>
        <end position="11"/>
    </location>
</feature>
<dbReference type="InterPro" id="IPR044538">
    <property type="entry name" value="Vta1-like"/>
</dbReference>
<dbReference type="PANTHER" id="PTHR46009:SF1">
    <property type="entry name" value="VACUOLAR PROTEIN SORTING-ASSOCIATED PROTEIN VTA1 HOMOLOG"/>
    <property type="match status" value="1"/>
</dbReference>
<evidence type="ECO:0000256" key="2">
    <source>
        <dbReference type="ARBA" id="ARBA00023136"/>
    </source>
</evidence>
<keyword evidence="5" id="KW-1185">Reference proteome</keyword>
<gene>
    <name evidence="4" type="ORF">PCOR1329_LOCUS3990</name>
</gene>
<protein>
    <submittedName>
        <fullName evidence="4">Uncharacterized protein</fullName>
    </submittedName>
</protein>
<proteinExistence type="predicted"/>
<name>A0ABN9PTM8_9DINO</name>
<feature type="region of interest" description="Disordered" evidence="3">
    <location>
        <begin position="1"/>
        <end position="26"/>
    </location>
</feature>
<dbReference type="Gene3D" id="1.25.40.270">
    <property type="entry name" value="Vacuolar protein sorting-associated protein vta1"/>
    <property type="match status" value="1"/>
</dbReference>
<evidence type="ECO:0000256" key="1">
    <source>
        <dbReference type="ARBA" id="ARBA00004308"/>
    </source>
</evidence>
<reference evidence="4" key="1">
    <citation type="submission" date="2023-10" db="EMBL/GenBank/DDBJ databases">
        <authorList>
            <person name="Chen Y."/>
            <person name="Shah S."/>
            <person name="Dougan E. K."/>
            <person name="Thang M."/>
            <person name="Chan C."/>
        </authorList>
    </citation>
    <scope>NUCLEOTIDE SEQUENCE [LARGE SCALE GENOMIC DNA]</scope>
</reference>
<evidence type="ECO:0000256" key="3">
    <source>
        <dbReference type="SAM" id="MobiDB-lite"/>
    </source>
</evidence>
<keyword evidence="2" id="KW-0472">Membrane</keyword>
<comment type="caution">
    <text evidence="4">The sequence shown here is derived from an EMBL/GenBank/DDBJ whole genome shotgun (WGS) entry which is preliminary data.</text>
</comment>
<dbReference type="InterPro" id="IPR023175">
    <property type="entry name" value="Vta1/CALS_N_sf"/>
</dbReference>
<evidence type="ECO:0000313" key="4">
    <source>
        <dbReference type="EMBL" id="CAK0793829.1"/>
    </source>
</evidence>